<proteinExistence type="predicted"/>
<dbReference type="EMBL" id="MN739131">
    <property type="protein sequence ID" value="QHS90253.1"/>
    <property type="molecule type" value="Genomic_DNA"/>
</dbReference>
<name>A0A6C0BFV6_9ZZZZ</name>
<sequence>MENYKTVKLKNFLYINIIMSIHTDNNIDNYKEIDSDDSSVISEIGDKKINAQEYDNIEKEANEEYIKTVVCGRIIDYIKLDDVIKQKQKEFVKEMKHIKDTKNKLEKYLIGYLDKVNEEEFGVGESMRLVKSEKKTVSPPKMEDITKCLVDGFKSKEIFDDDEKIVNTVKDFMLMIESKRKVNVKKYIKRVQKKT</sequence>
<dbReference type="AlphaFoldDB" id="A0A6C0BFV6"/>
<organism evidence="1">
    <name type="scientific">viral metagenome</name>
    <dbReference type="NCBI Taxonomy" id="1070528"/>
    <lineage>
        <taxon>unclassified sequences</taxon>
        <taxon>metagenomes</taxon>
        <taxon>organismal metagenomes</taxon>
    </lineage>
</organism>
<protein>
    <submittedName>
        <fullName evidence="1">Uncharacterized protein</fullName>
    </submittedName>
</protein>
<accession>A0A6C0BFV6</accession>
<evidence type="ECO:0000313" key="1">
    <source>
        <dbReference type="EMBL" id="QHS90253.1"/>
    </source>
</evidence>
<reference evidence="1" key="1">
    <citation type="journal article" date="2020" name="Nature">
        <title>Giant virus diversity and host interactions through global metagenomics.</title>
        <authorList>
            <person name="Schulz F."/>
            <person name="Roux S."/>
            <person name="Paez-Espino D."/>
            <person name="Jungbluth S."/>
            <person name="Walsh D.A."/>
            <person name="Denef V.J."/>
            <person name="McMahon K.D."/>
            <person name="Konstantinidis K.T."/>
            <person name="Eloe-Fadrosh E.A."/>
            <person name="Kyrpides N.C."/>
            <person name="Woyke T."/>
        </authorList>
    </citation>
    <scope>NUCLEOTIDE SEQUENCE</scope>
    <source>
        <strain evidence="1">GVMAG-M-3300010160-60</strain>
    </source>
</reference>